<accession>A0ABT7AEJ0</accession>
<keyword evidence="4 6" id="KW-1133">Transmembrane helix</keyword>
<evidence type="ECO:0000256" key="5">
    <source>
        <dbReference type="ARBA" id="ARBA00023136"/>
    </source>
</evidence>
<dbReference type="CDD" id="cd06581">
    <property type="entry name" value="TM_PBP1_LivM_like"/>
    <property type="match status" value="1"/>
</dbReference>
<keyword evidence="5 6" id="KW-0472">Membrane</keyword>
<feature type="transmembrane region" description="Helical" evidence="6">
    <location>
        <begin position="75"/>
        <end position="94"/>
    </location>
</feature>
<evidence type="ECO:0000256" key="4">
    <source>
        <dbReference type="ARBA" id="ARBA00022989"/>
    </source>
</evidence>
<feature type="transmembrane region" description="Helical" evidence="6">
    <location>
        <begin position="300"/>
        <end position="323"/>
    </location>
</feature>
<dbReference type="Pfam" id="PF02653">
    <property type="entry name" value="BPD_transp_2"/>
    <property type="match status" value="1"/>
</dbReference>
<dbReference type="InterPro" id="IPR001851">
    <property type="entry name" value="ABC_transp_permease"/>
</dbReference>
<evidence type="ECO:0000256" key="1">
    <source>
        <dbReference type="ARBA" id="ARBA00004651"/>
    </source>
</evidence>
<organism evidence="7 8">
    <name type="scientific">Chelatococcus albus</name>
    <dbReference type="NCBI Taxonomy" id="3047466"/>
    <lineage>
        <taxon>Bacteria</taxon>
        <taxon>Pseudomonadati</taxon>
        <taxon>Pseudomonadota</taxon>
        <taxon>Alphaproteobacteria</taxon>
        <taxon>Hyphomicrobiales</taxon>
        <taxon>Chelatococcaceae</taxon>
        <taxon>Chelatococcus</taxon>
    </lineage>
</organism>
<feature type="transmembrane region" description="Helical" evidence="6">
    <location>
        <begin position="128"/>
        <end position="145"/>
    </location>
</feature>
<dbReference type="RefSeq" id="WP_283739498.1">
    <property type="nucleotide sequence ID" value="NZ_JASJEV010000002.1"/>
</dbReference>
<keyword evidence="2" id="KW-1003">Cell membrane</keyword>
<protein>
    <submittedName>
        <fullName evidence="7">Branched-chain amino acid ABC transporter permease</fullName>
    </submittedName>
</protein>
<comment type="subcellular location">
    <subcellularLocation>
        <location evidence="1">Cell membrane</location>
        <topology evidence="1">Multi-pass membrane protein</topology>
    </subcellularLocation>
</comment>
<dbReference type="PANTHER" id="PTHR30482:SF17">
    <property type="entry name" value="ABC TRANSPORTER ATP-BINDING PROTEIN"/>
    <property type="match status" value="1"/>
</dbReference>
<gene>
    <name evidence="7" type="ORF">QNA08_04560</name>
</gene>
<dbReference type="PANTHER" id="PTHR30482">
    <property type="entry name" value="HIGH-AFFINITY BRANCHED-CHAIN AMINO ACID TRANSPORT SYSTEM PERMEASE"/>
    <property type="match status" value="1"/>
</dbReference>
<feature type="transmembrane region" description="Helical" evidence="6">
    <location>
        <begin position="21"/>
        <end position="41"/>
    </location>
</feature>
<dbReference type="Proteomes" id="UP001321492">
    <property type="component" value="Unassembled WGS sequence"/>
</dbReference>
<evidence type="ECO:0000313" key="7">
    <source>
        <dbReference type="EMBL" id="MDJ1157510.1"/>
    </source>
</evidence>
<feature type="transmembrane region" description="Helical" evidence="6">
    <location>
        <begin position="264"/>
        <end position="288"/>
    </location>
</feature>
<evidence type="ECO:0000256" key="2">
    <source>
        <dbReference type="ARBA" id="ARBA00022475"/>
    </source>
</evidence>
<keyword evidence="8" id="KW-1185">Reference proteome</keyword>
<comment type="caution">
    <text evidence="7">The sequence shown here is derived from an EMBL/GenBank/DDBJ whole genome shotgun (WGS) entry which is preliminary data.</text>
</comment>
<evidence type="ECO:0000313" key="8">
    <source>
        <dbReference type="Proteomes" id="UP001321492"/>
    </source>
</evidence>
<feature type="transmembrane region" description="Helical" evidence="6">
    <location>
        <begin position="226"/>
        <end position="244"/>
    </location>
</feature>
<name>A0ABT7AEJ0_9HYPH</name>
<sequence>MSADIAQAVRTPLRRPLDPRALAVPLVVFAALALLPAAAAFGATSYVLSLGARVMIFAIAAISLDLILGYGAMVSFGHAAYLGIGAYAAGILMAEGVDDALLGAGAAIAASGLFALVTGYVSIRTKGVAFIMITLAFGQMAYFVANSLSEYGGSDGLTMASRSTLLGLKLLKNDLTFYYVVLACLAGSYLLCRAVVAARFGRALRAIRENPVRMAAVGYDVERIRLVAYVIAGMIAGLSGFLLANQTEFVSPAYMAWQRSGELIVMVILGGMGSLVGAILGAVAFLMLEETLSHLMEHWKVVFGPLLVLVVLFVRGGLTGLLAGGKRHG</sequence>
<dbReference type="InterPro" id="IPR043428">
    <property type="entry name" value="LivM-like"/>
</dbReference>
<dbReference type="EMBL" id="JASJEV010000002">
    <property type="protein sequence ID" value="MDJ1157510.1"/>
    <property type="molecule type" value="Genomic_DNA"/>
</dbReference>
<evidence type="ECO:0000256" key="6">
    <source>
        <dbReference type="SAM" id="Phobius"/>
    </source>
</evidence>
<evidence type="ECO:0000256" key="3">
    <source>
        <dbReference type="ARBA" id="ARBA00022692"/>
    </source>
</evidence>
<feature type="transmembrane region" description="Helical" evidence="6">
    <location>
        <begin position="100"/>
        <end position="121"/>
    </location>
</feature>
<reference evidence="7 8" key="1">
    <citation type="submission" date="2023-05" db="EMBL/GenBank/DDBJ databases">
        <title>Chelatococcus sp. nov., a moderately thermophilic bacterium isolated from hot spring microbial mat.</title>
        <authorList>
            <person name="Hu C.-J."/>
            <person name="Li W.-J."/>
        </authorList>
    </citation>
    <scope>NUCLEOTIDE SEQUENCE [LARGE SCALE GENOMIC DNA]</scope>
    <source>
        <strain evidence="7 8">SYSU G07232</strain>
    </source>
</reference>
<feature type="transmembrane region" description="Helical" evidence="6">
    <location>
        <begin position="47"/>
        <end position="68"/>
    </location>
</feature>
<feature type="transmembrane region" description="Helical" evidence="6">
    <location>
        <begin position="177"/>
        <end position="198"/>
    </location>
</feature>
<proteinExistence type="predicted"/>
<keyword evidence="3 6" id="KW-0812">Transmembrane</keyword>